<evidence type="ECO:0000259" key="3">
    <source>
        <dbReference type="Pfam" id="PF02563"/>
    </source>
</evidence>
<feature type="signal peptide" evidence="2">
    <location>
        <begin position="1"/>
        <end position="21"/>
    </location>
</feature>
<evidence type="ECO:0000313" key="6">
    <source>
        <dbReference type="Proteomes" id="UP000070560"/>
    </source>
</evidence>
<gene>
    <name evidence="5" type="ORF">HS1_001886</name>
</gene>
<dbReference type="EMBL" id="CP013015">
    <property type="protein sequence ID" value="AMM41680.1"/>
    <property type="molecule type" value="Genomic_DNA"/>
</dbReference>
<sequence length="309" mass="34591">MKKFTICFIIYFCVISFSKIAASEKGTFIKEIQVKSQAKTLEIELIANGPISEYRSFTTDKPTRLIIDTSLSDCKIPKVYPLNNPSYSQIRWGINKGKLRLVIDSNLKQIPPYEISTQNNILKVVLDSEKTLSPVTPVKKAEKVEKLEQGGFLLGPEDILEISVWKDETLTKQVVVRPDGKISFPLIGEIQAAGRTVEDLRKEIIEKLSEFISDPVVTVMVIGINSYKIYVIGKVNKPGAYTVGRSVNVMQALSMAGGFSPFADLDNISILREQNGKQIRIKFNYKEVAKGKHLEENILLKRGDVIVVP</sequence>
<dbReference type="Gene3D" id="3.10.560.10">
    <property type="entry name" value="Outer membrane lipoprotein wza domain like"/>
    <property type="match status" value="1"/>
</dbReference>
<name>A0A7U4TIS9_DESA2</name>
<dbReference type="Pfam" id="PF10531">
    <property type="entry name" value="SLBB"/>
    <property type="match status" value="1"/>
</dbReference>
<reference evidence="5 6" key="1">
    <citation type="submission" date="2015-10" db="EMBL/GenBank/DDBJ databases">
        <title>Candidatus Desulfofervidus auxilii, a hydrogenotrophic sulfate-reducing bacterium involved in the thermophilic anaerobic oxidation of methane.</title>
        <authorList>
            <person name="Krukenberg V."/>
            <person name="Richter M."/>
            <person name="Wegener G."/>
        </authorList>
    </citation>
    <scope>NUCLEOTIDE SEQUENCE [LARGE SCALE GENOMIC DNA]</scope>
    <source>
        <strain evidence="5 6">HS1</strain>
    </source>
</reference>
<dbReference type="Proteomes" id="UP000070560">
    <property type="component" value="Chromosome"/>
</dbReference>
<dbReference type="Pfam" id="PF02563">
    <property type="entry name" value="Poly_export"/>
    <property type="match status" value="1"/>
</dbReference>
<protein>
    <submittedName>
        <fullName evidence="5">Polysaccharide export outer membrane protein</fullName>
    </submittedName>
</protein>
<evidence type="ECO:0000259" key="4">
    <source>
        <dbReference type="Pfam" id="PF10531"/>
    </source>
</evidence>
<accession>A0A7U4TIS9</accession>
<dbReference type="PANTHER" id="PTHR33619:SF3">
    <property type="entry name" value="POLYSACCHARIDE EXPORT PROTEIN GFCE-RELATED"/>
    <property type="match status" value="1"/>
</dbReference>
<evidence type="ECO:0000256" key="1">
    <source>
        <dbReference type="ARBA" id="ARBA00022729"/>
    </source>
</evidence>
<feature type="domain" description="Polysaccharide export protein N-terminal" evidence="3">
    <location>
        <begin position="152"/>
        <end position="221"/>
    </location>
</feature>
<dbReference type="AlphaFoldDB" id="A0A7U4TIS9"/>
<dbReference type="Gene3D" id="2.60.40.3500">
    <property type="match status" value="1"/>
</dbReference>
<feature type="chain" id="PRO_5031410274" evidence="2">
    <location>
        <begin position="22"/>
        <end position="309"/>
    </location>
</feature>
<dbReference type="InterPro" id="IPR003715">
    <property type="entry name" value="Poly_export_N"/>
</dbReference>
<keyword evidence="1 2" id="KW-0732">Signal</keyword>
<dbReference type="RefSeq" id="WP_172793674.1">
    <property type="nucleotide sequence ID" value="NZ_CP013015.1"/>
</dbReference>
<dbReference type="InterPro" id="IPR019554">
    <property type="entry name" value="Soluble_ligand-bd"/>
</dbReference>
<evidence type="ECO:0000313" key="5">
    <source>
        <dbReference type="EMBL" id="AMM41680.1"/>
    </source>
</evidence>
<organism evidence="5 6">
    <name type="scientific">Desulfofervidus auxilii</name>
    <dbReference type="NCBI Taxonomy" id="1621989"/>
    <lineage>
        <taxon>Bacteria</taxon>
        <taxon>Pseudomonadati</taxon>
        <taxon>Thermodesulfobacteriota</taxon>
        <taxon>Candidatus Desulfofervidia</taxon>
        <taxon>Candidatus Desulfofervidales</taxon>
        <taxon>Candidatus Desulfofervidaceae</taxon>
        <taxon>Candidatus Desulfofervidus</taxon>
    </lineage>
</organism>
<dbReference type="KEGG" id="daw:HS1_001886"/>
<dbReference type="PANTHER" id="PTHR33619">
    <property type="entry name" value="POLYSACCHARIDE EXPORT PROTEIN GFCE-RELATED"/>
    <property type="match status" value="1"/>
</dbReference>
<keyword evidence="6" id="KW-1185">Reference proteome</keyword>
<dbReference type="InterPro" id="IPR049712">
    <property type="entry name" value="Poly_export"/>
</dbReference>
<proteinExistence type="predicted"/>
<evidence type="ECO:0000256" key="2">
    <source>
        <dbReference type="SAM" id="SignalP"/>
    </source>
</evidence>
<dbReference type="Gene3D" id="3.30.1950.10">
    <property type="entry name" value="wza like domain"/>
    <property type="match status" value="1"/>
</dbReference>
<dbReference type="GO" id="GO:0015159">
    <property type="term" value="F:polysaccharide transmembrane transporter activity"/>
    <property type="evidence" value="ECO:0007669"/>
    <property type="project" value="InterPro"/>
</dbReference>
<feature type="domain" description="Soluble ligand binding" evidence="4">
    <location>
        <begin position="228"/>
        <end position="281"/>
    </location>
</feature>